<dbReference type="PANTHER" id="PTHR10622:SF10">
    <property type="entry name" value="HET DOMAIN-CONTAINING PROTEIN"/>
    <property type="match status" value="1"/>
</dbReference>
<evidence type="ECO:0000313" key="3">
    <source>
        <dbReference type="Proteomes" id="UP000758603"/>
    </source>
</evidence>
<dbReference type="OrthoDB" id="194358at2759"/>
<dbReference type="GeneID" id="70133974"/>
<gene>
    <name evidence="2" type="ORF">BKA67DRAFT_594739</name>
</gene>
<evidence type="ECO:0000313" key="2">
    <source>
        <dbReference type="EMBL" id="KAH6647910.1"/>
    </source>
</evidence>
<organism evidence="2 3">
    <name type="scientific">Truncatella angustata</name>
    <dbReference type="NCBI Taxonomy" id="152316"/>
    <lineage>
        <taxon>Eukaryota</taxon>
        <taxon>Fungi</taxon>
        <taxon>Dikarya</taxon>
        <taxon>Ascomycota</taxon>
        <taxon>Pezizomycotina</taxon>
        <taxon>Sordariomycetes</taxon>
        <taxon>Xylariomycetidae</taxon>
        <taxon>Amphisphaeriales</taxon>
        <taxon>Sporocadaceae</taxon>
        <taxon>Truncatella</taxon>
    </lineage>
</organism>
<evidence type="ECO:0000259" key="1">
    <source>
        <dbReference type="Pfam" id="PF06985"/>
    </source>
</evidence>
<dbReference type="PANTHER" id="PTHR10622">
    <property type="entry name" value="HET DOMAIN-CONTAINING PROTEIN"/>
    <property type="match status" value="1"/>
</dbReference>
<comment type="caution">
    <text evidence="2">The sequence shown here is derived from an EMBL/GenBank/DDBJ whole genome shotgun (WGS) entry which is preliminary data.</text>
</comment>
<proteinExistence type="predicted"/>
<accession>A0A9P8RPE0</accession>
<name>A0A9P8RPE0_9PEZI</name>
<dbReference type="Proteomes" id="UP000758603">
    <property type="component" value="Unassembled WGS sequence"/>
</dbReference>
<sequence>MRLLDARTLEFKEFFGKPTPRYAILSHTWGNDEVSYQDMIGYHKRKQIRNCAQVACGKGINYVWIDTCCIDKSSSSELQEAINSMFCWYTNASLCCTYLADVEQSIRCSETAAAENPGFRCSRWFKRGWTLQELLAPSMDIFFNRTWGEIGTRDTLSEVISDITAIERRYLKGYVAIHAPISQRMLWLSGCETTRKDDIAYCALGIFDINMPLLYGEGKRAFFRLQQEILRGSNDASIFTWGFTGTGPP</sequence>
<dbReference type="EMBL" id="JAGPXC010000008">
    <property type="protein sequence ID" value="KAH6647910.1"/>
    <property type="molecule type" value="Genomic_DNA"/>
</dbReference>
<dbReference type="InterPro" id="IPR010730">
    <property type="entry name" value="HET"/>
</dbReference>
<reference evidence="2" key="1">
    <citation type="journal article" date="2021" name="Nat. Commun.">
        <title>Genetic determinants of endophytism in the Arabidopsis root mycobiome.</title>
        <authorList>
            <person name="Mesny F."/>
            <person name="Miyauchi S."/>
            <person name="Thiergart T."/>
            <person name="Pickel B."/>
            <person name="Atanasova L."/>
            <person name="Karlsson M."/>
            <person name="Huettel B."/>
            <person name="Barry K.W."/>
            <person name="Haridas S."/>
            <person name="Chen C."/>
            <person name="Bauer D."/>
            <person name="Andreopoulos W."/>
            <person name="Pangilinan J."/>
            <person name="LaButti K."/>
            <person name="Riley R."/>
            <person name="Lipzen A."/>
            <person name="Clum A."/>
            <person name="Drula E."/>
            <person name="Henrissat B."/>
            <person name="Kohler A."/>
            <person name="Grigoriev I.V."/>
            <person name="Martin F.M."/>
            <person name="Hacquard S."/>
        </authorList>
    </citation>
    <scope>NUCLEOTIDE SEQUENCE</scope>
    <source>
        <strain evidence="2">MPI-SDFR-AT-0073</strain>
    </source>
</reference>
<feature type="domain" description="Heterokaryon incompatibility" evidence="1">
    <location>
        <begin position="22"/>
        <end position="106"/>
    </location>
</feature>
<protein>
    <submittedName>
        <fullName evidence="2">Heterokaryon incompatibility protein-domain-containing protein</fullName>
    </submittedName>
</protein>
<dbReference type="AlphaFoldDB" id="A0A9P8RPE0"/>
<dbReference type="Pfam" id="PF06985">
    <property type="entry name" value="HET"/>
    <property type="match status" value="1"/>
</dbReference>
<keyword evidence="3" id="KW-1185">Reference proteome</keyword>
<dbReference type="RefSeq" id="XP_045954422.1">
    <property type="nucleotide sequence ID" value="XM_046105083.1"/>
</dbReference>